<evidence type="ECO:0000256" key="1">
    <source>
        <dbReference type="ARBA" id="ARBA00006620"/>
    </source>
</evidence>
<keyword evidence="5" id="KW-0378">Hydrolase</keyword>
<sequence>MRVPRDLSGSDLIKSLSRLDYQITRQTGSHVRLKTLRCGEHNITVPAHSPIKLGTLNAILRDVGTHFGMTRKDLIEVLFSRQ</sequence>
<keyword evidence="4" id="KW-0255">Endonuclease</keyword>
<gene>
    <name evidence="8" type="ORF">HLUCCA11_17810</name>
</gene>
<evidence type="ECO:0000256" key="5">
    <source>
        <dbReference type="ARBA" id="ARBA00022801"/>
    </source>
</evidence>
<dbReference type="GO" id="GO:0003729">
    <property type="term" value="F:mRNA binding"/>
    <property type="evidence" value="ECO:0007669"/>
    <property type="project" value="InterPro"/>
</dbReference>
<evidence type="ECO:0000256" key="6">
    <source>
        <dbReference type="ARBA" id="ARBA00022884"/>
    </source>
</evidence>
<name>A0A0P7ZL32_9CYAN</name>
<dbReference type="Pfam" id="PF07927">
    <property type="entry name" value="HicA_toxin"/>
    <property type="match status" value="1"/>
</dbReference>
<reference evidence="8 9" key="1">
    <citation type="submission" date="2015-09" db="EMBL/GenBank/DDBJ databases">
        <title>Identification and resolution of microdiversity through metagenomic sequencing of parallel consortia.</title>
        <authorList>
            <person name="Nelson W.C."/>
            <person name="Romine M.F."/>
            <person name="Lindemann S.R."/>
        </authorList>
    </citation>
    <scope>NUCLEOTIDE SEQUENCE [LARGE SCALE GENOMIC DNA]</scope>
    <source>
        <strain evidence="8">Ana</strain>
    </source>
</reference>
<comment type="caution">
    <text evidence="8">The sequence shown here is derived from an EMBL/GenBank/DDBJ whole genome shotgun (WGS) entry which is preliminary data.</text>
</comment>
<dbReference type="Proteomes" id="UP000050465">
    <property type="component" value="Unassembled WGS sequence"/>
</dbReference>
<evidence type="ECO:0000313" key="8">
    <source>
        <dbReference type="EMBL" id="KPQ33592.1"/>
    </source>
</evidence>
<keyword evidence="6" id="KW-0694">RNA-binding</keyword>
<dbReference type="STRING" id="1666911.HLUCCA11_17810"/>
<keyword evidence="7" id="KW-0346">Stress response</keyword>
<keyword evidence="3" id="KW-0540">Nuclease</keyword>
<dbReference type="EMBL" id="LJZR01000029">
    <property type="protein sequence ID" value="KPQ33592.1"/>
    <property type="molecule type" value="Genomic_DNA"/>
</dbReference>
<dbReference type="Gene3D" id="3.30.920.30">
    <property type="entry name" value="Hypothetical protein"/>
    <property type="match status" value="1"/>
</dbReference>
<dbReference type="GO" id="GO:0004519">
    <property type="term" value="F:endonuclease activity"/>
    <property type="evidence" value="ECO:0007669"/>
    <property type="project" value="UniProtKB-KW"/>
</dbReference>
<accession>A0A0P7ZL32</accession>
<proteinExistence type="inferred from homology"/>
<organism evidence="8 9">
    <name type="scientific">Phormidesmis priestleyi Ana</name>
    <dbReference type="NCBI Taxonomy" id="1666911"/>
    <lineage>
        <taxon>Bacteria</taxon>
        <taxon>Bacillati</taxon>
        <taxon>Cyanobacteriota</taxon>
        <taxon>Cyanophyceae</taxon>
        <taxon>Leptolyngbyales</taxon>
        <taxon>Leptolyngbyaceae</taxon>
        <taxon>Phormidesmis</taxon>
    </lineage>
</organism>
<evidence type="ECO:0000313" key="9">
    <source>
        <dbReference type="Proteomes" id="UP000050465"/>
    </source>
</evidence>
<dbReference type="GO" id="GO:0016787">
    <property type="term" value="F:hydrolase activity"/>
    <property type="evidence" value="ECO:0007669"/>
    <property type="project" value="UniProtKB-KW"/>
</dbReference>
<evidence type="ECO:0000256" key="2">
    <source>
        <dbReference type="ARBA" id="ARBA00022649"/>
    </source>
</evidence>
<evidence type="ECO:0000256" key="4">
    <source>
        <dbReference type="ARBA" id="ARBA00022759"/>
    </source>
</evidence>
<dbReference type="InterPro" id="IPR038570">
    <property type="entry name" value="HicA_sf"/>
</dbReference>
<dbReference type="InterPro" id="IPR012933">
    <property type="entry name" value="HicA_mRNA_interferase"/>
</dbReference>
<protein>
    <recommendedName>
        <fullName evidence="10">Periplasmic or secreted lipoprotein</fullName>
    </recommendedName>
</protein>
<comment type="similarity">
    <text evidence="1">Belongs to the HicA mRNA interferase family.</text>
</comment>
<evidence type="ECO:0000256" key="3">
    <source>
        <dbReference type="ARBA" id="ARBA00022722"/>
    </source>
</evidence>
<evidence type="ECO:0000256" key="7">
    <source>
        <dbReference type="ARBA" id="ARBA00023016"/>
    </source>
</evidence>
<dbReference type="AlphaFoldDB" id="A0A0P7ZL32"/>
<evidence type="ECO:0008006" key="10">
    <source>
        <dbReference type="Google" id="ProtNLM"/>
    </source>
</evidence>
<keyword evidence="2" id="KW-1277">Toxin-antitoxin system</keyword>
<dbReference type="SUPFAM" id="SSF54786">
    <property type="entry name" value="YcfA/nrd intein domain"/>
    <property type="match status" value="1"/>
</dbReference>